<proteinExistence type="predicted"/>
<evidence type="ECO:0000313" key="1">
    <source>
        <dbReference type="EMBL" id="CAL1547462.1"/>
    </source>
</evidence>
<keyword evidence="2" id="KW-1185">Reference proteome</keyword>
<protein>
    <submittedName>
        <fullName evidence="1">Uncharacterized protein</fullName>
    </submittedName>
</protein>
<evidence type="ECO:0000313" key="2">
    <source>
        <dbReference type="Proteomes" id="UP001497497"/>
    </source>
</evidence>
<dbReference type="GO" id="GO:0003697">
    <property type="term" value="F:single-stranded DNA binding"/>
    <property type="evidence" value="ECO:0007669"/>
    <property type="project" value="InterPro"/>
</dbReference>
<dbReference type="Proteomes" id="UP001497497">
    <property type="component" value="Unassembled WGS sequence"/>
</dbReference>
<dbReference type="PANTHER" id="PTHR14944">
    <property type="entry name" value="RPA-RELATED PROTEIN RADX"/>
    <property type="match status" value="1"/>
</dbReference>
<name>A0AAV2INU7_LYMST</name>
<dbReference type="Gene3D" id="2.40.50.140">
    <property type="entry name" value="Nucleic acid-binding proteins"/>
    <property type="match status" value="1"/>
</dbReference>
<dbReference type="InterPro" id="IPR012340">
    <property type="entry name" value="NA-bd_OB-fold"/>
</dbReference>
<dbReference type="InterPro" id="IPR040893">
    <property type="entry name" value="RADX"/>
</dbReference>
<comment type="caution">
    <text evidence="1">The sequence shown here is derived from an EMBL/GenBank/DDBJ whole genome shotgun (WGS) entry which is preliminary data.</text>
</comment>
<gene>
    <name evidence="1" type="ORF">GSLYS_00020779001</name>
</gene>
<dbReference type="AlphaFoldDB" id="A0AAV2INU7"/>
<dbReference type="PANTHER" id="PTHR14944:SF2">
    <property type="entry name" value="RPA-RELATED PROTEIN RADX"/>
    <property type="match status" value="1"/>
</dbReference>
<reference evidence="1 2" key="1">
    <citation type="submission" date="2024-04" db="EMBL/GenBank/DDBJ databases">
        <authorList>
            <consortium name="Genoscope - CEA"/>
            <person name="William W."/>
        </authorList>
    </citation>
    <scope>NUCLEOTIDE SEQUENCE [LARGE SCALE GENOMIC DNA]</scope>
</reference>
<organism evidence="1 2">
    <name type="scientific">Lymnaea stagnalis</name>
    <name type="common">Great pond snail</name>
    <name type="synonym">Helix stagnalis</name>
    <dbReference type="NCBI Taxonomy" id="6523"/>
    <lineage>
        <taxon>Eukaryota</taxon>
        <taxon>Metazoa</taxon>
        <taxon>Spiralia</taxon>
        <taxon>Lophotrochozoa</taxon>
        <taxon>Mollusca</taxon>
        <taxon>Gastropoda</taxon>
        <taxon>Heterobranchia</taxon>
        <taxon>Euthyneura</taxon>
        <taxon>Panpulmonata</taxon>
        <taxon>Hygrophila</taxon>
        <taxon>Lymnaeoidea</taxon>
        <taxon>Lymnaeidae</taxon>
        <taxon>Lymnaea</taxon>
    </lineage>
</organism>
<sequence>MSNSLNINQSRSQLALIDDEGYQFQENNMFVFVVLEIMRYYPGKQYRRKYGLDHCYFWDAFDVTITDKRYKKTFVLTADERFKKELHPGSVIKINKYSKYPYKASAYCQTVIEELEVVNGELYDITDLKKLPWIPSHFSRQEKNLPLASDRDYYVNNWTFALNFDKLKVDEVLPICMREIDLTKVHSLQDVVNKKAPRSKDQLLIVKVMRKSNVIHFFSPFYDDEWPFQLPLVVADHTGWCTAVLWNKLAVELFNNFQEGSLLMIKHFKIKESFQKKSQYFQTPPQGNVVFDSEICLNQTSVVRVIHNISDADVERLKMPDLECCLITRRDLISVPDFAIVDVAGCVTFVGRIEREPRKDIKYHQKDSGGFYHRRWIHLKDKSLHAPTVVLIYEGYQSECFFNISPGQHLLCRHMLTNHGLSTLQSSRQQRYTWLTTTSNSRIYTVRPSDYDQLPKPLDTVVRNAFTEYRKDEFVNLYMEGGFFTYPPLPCTMEAFIKAVPKYRDQITESGQLLQKFNRMNWRQCHQLVVEAAFLSLNYVDLNKQKKSVINYSHYLCIPYVRINDTSCTKFYFPRTQESEKNELGSIDRDCISQLWSKQKTGNRSRPKCAVVFKWHILNEPITLNTIKPIGLCAESCITECKELISGIHDSDLGLLHAAKFDLNQEEVTAINHSSVKLVQSKFTLLLDVYTDAGNGQLIVLKRGFEF</sequence>
<dbReference type="EMBL" id="CAXITT010000985">
    <property type="protein sequence ID" value="CAL1547462.1"/>
    <property type="molecule type" value="Genomic_DNA"/>
</dbReference>
<accession>A0AAV2INU7</accession>
<dbReference type="Pfam" id="PF17659">
    <property type="entry name" value="RADX"/>
    <property type="match status" value="1"/>
</dbReference>
<dbReference type="SUPFAM" id="SSF50249">
    <property type="entry name" value="Nucleic acid-binding proteins"/>
    <property type="match status" value="1"/>
</dbReference>